<dbReference type="AlphaFoldDB" id="A0AAV3SZX8"/>
<feature type="region of interest" description="Disordered" evidence="1">
    <location>
        <begin position="15"/>
        <end position="66"/>
    </location>
</feature>
<dbReference type="CDD" id="cd00093">
    <property type="entry name" value="HTH_XRE"/>
    <property type="match status" value="1"/>
</dbReference>
<dbReference type="PROSITE" id="PS50943">
    <property type="entry name" value="HTH_CROC1"/>
    <property type="match status" value="1"/>
</dbReference>
<dbReference type="InterPro" id="IPR001387">
    <property type="entry name" value="Cro/C1-type_HTH"/>
</dbReference>
<evidence type="ECO:0000313" key="4">
    <source>
        <dbReference type="Proteomes" id="UP001500194"/>
    </source>
</evidence>
<dbReference type="SUPFAM" id="SSF47413">
    <property type="entry name" value="lambda repressor-like DNA-binding domains"/>
    <property type="match status" value="1"/>
</dbReference>
<dbReference type="EMBL" id="BAAADU010000002">
    <property type="protein sequence ID" value="GAA0644254.1"/>
    <property type="molecule type" value="Genomic_DNA"/>
</dbReference>
<dbReference type="Proteomes" id="UP001500194">
    <property type="component" value="Unassembled WGS sequence"/>
</dbReference>
<evidence type="ECO:0000313" key="3">
    <source>
        <dbReference type="EMBL" id="GAA0644254.1"/>
    </source>
</evidence>
<dbReference type="GO" id="GO:0003677">
    <property type="term" value="F:DNA binding"/>
    <property type="evidence" value="ECO:0007669"/>
    <property type="project" value="InterPro"/>
</dbReference>
<protein>
    <submittedName>
        <fullName evidence="3">Multiprotein-bridging factor 1 family protein</fullName>
    </submittedName>
</protein>
<dbReference type="InterPro" id="IPR010982">
    <property type="entry name" value="Lambda_DNA-bd_dom_sf"/>
</dbReference>
<feature type="compositionally biased region" description="Basic and acidic residues" evidence="1">
    <location>
        <begin position="17"/>
        <end position="31"/>
    </location>
</feature>
<dbReference type="SMART" id="SM00530">
    <property type="entry name" value="HTH_XRE"/>
    <property type="match status" value="1"/>
</dbReference>
<comment type="caution">
    <text evidence="3">The sequence shown here is derived from an EMBL/GenBank/DDBJ whole genome shotgun (WGS) entry which is preliminary data.</text>
</comment>
<dbReference type="Pfam" id="PF24250">
    <property type="entry name" value="HVO_2718"/>
    <property type="match status" value="1"/>
</dbReference>
<organism evidence="3 4">
    <name type="scientific">Salarchaeum japonicum</name>
    <dbReference type="NCBI Taxonomy" id="555573"/>
    <lineage>
        <taxon>Archaea</taxon>
        <taxon>Methanobacteriati</taxon>
        <taxon>Methanobacteriota</taxon>
        <taxon>Stenosarchaea group</taxon>
        <taxon>Halobacteria</taxon>
        <taxon>Halobacteriales</taxon>
        <taxon>Halobacteriaceae</taxon>
    </lineage>
</organism>
<evidence type="ECO:0000256" key="1">
    <source>
        <dbReference type="SAM" id="MobiDB-lite"/>
    </source>
</evidence>
<feature type="domain" description="HTH cro/C1-type" evidence="2">
    <location>
        <begin position="76"/>
        <end position="133"/>
    </location>
</feature>
<evidence type="ECO:0000259" key="2">
    <source>
        <dbReference type="PROSITE" id="PS50943"/>
    </source>
</evidence>
<accession>A0AAV3SZX8</accession>
<proteinExistence type="predicted"/>
<gene>
    <name evidence="3" type="ORF">GCM10009019_02690</name>
</gene>
<sequence length="133" mass="14585">MAGAELQVCSSCANLDESSKTEREVSEEQQRRKQAAQNTARQFDAASGDSTRWEEEGTSYEGDQLPYLSSDYGRTIQKARQAEGLQLEELADELDIDENDLLAVEQGRATRAGVGGSLIAKLEDRLGVDVTQE</sequence>
<dbReference type="Gene3D" id="1.10.260.40">
    <property type="entry name" value="lambda repressor-like DNA-binding domains"/>
    <property type="match status" value="1"/>
</dbReference>
<name>A0AAV3SZX8_9EURY</name>
<keyword evidence="4" id="KW-1185">Reference proteome</keyword>
<dbReference type="InterPro" id="IPR057937">
    <property type="entry name" value="HVO_2718-like_HTH"/>
</dbReference>
<reference evidence="3 4" key="1">
    <citation type="journal article" date="2019" name="Int. J. Syst. Evol. Microbiol.">
        <title>The Global Catalogue of Microorganisms (GCM) 10K type strain sequencing project: providing services to taxonomists for standard genome sequencing and annotation.</title>
        <authorList>
            <consortium name="The Broad Institute Genomics Platform"/>
            <consortium name="The Broad Institute Genome Sequencing Center for Infectious Disease"/>
            <person name="Wu L."/>
            <person name="Ma J."/>
        </authorList>
    </citation>
    <scope>NUCLEOTIDE SEQUENCE [LARGE SCALE GENOMIC DNA]</scope>
    <source>
        <strain evidence="3 4">JCM 16327</strain>
    </source>
</reference>